<evidence type="ECO:0000313" key="16">
    <source>
        <dbReference type="Proteomes" id="UP001231518"/>
    </source>
</evidence>
<keyword evidence="11" id="KW-0408">Iron</keyword>
<keyword evidence="10" id="KW-0560">Oxidoreductase</keyword>
<keyword evidence="12" id="KW-0503">Monooxygenase</keyword>
<comment type="caution">
    <text evidence="15">The sequence shown here is derived from an EMBL/GenBank/DDBJ whole genome shotgun (WGS) entry which is preliminary data.</text>
</comment>
<evidence type="ECO:0000256" key="7">
    <source>
        <dbReference type="ARBA" id="ARBA00022723"/>
    </source>
</evidence>
<dbReference type="PRINTS" id="PR00463">
    <property type="entry name" value="EP450I"/>
</dbReference>
<keyword evidence="16" id="KW-1185">Reference proteome</keyword>
<dbReference type="Proteomes" id="UP001231518">
    <property type="component" value="Chromosome 11"/>
</dbReference>
<evidence type="ECO:0000256" key="11">
    <source>
        <dbReference type="ARBA" id="ARBA00023004"/>
    </source>
</evidence>
<accession>A0AAD7YTQ6</accession>
<dbReference type="Pfam" id="PF00067">
    <property type="entry name" value="p450"/>
    <property type="match status" value="1"/>
</dbReference>
<dbReference type="InterPro" id="IPR002401">
    <property type="entry name" value="Cyt_P450_E_grp-I"/>
</dbReference>
<dbReference type="EMBL" id="JARGEI010000008">
    <property type="protein sequence ID" value="KAJ8727636.1"/>
    <property type="molecule type" value="Genomic_DNA"/>
</dbReference>
<dbReference type="GO" id="GO:0016712">
    <property type="term" value="F:oxidoreductase activity, acting on paired donors, with incorporation or reduction of molecular oxygen, reduced flavin or flavoprotein as one donor, and incorporation of one atom of oxygen"/>
    <property type="evidence" value="ECO:0007669"/>
    <property type="project" value="UniProtKB-EC"/>
</dbReference>
<evidence type="ECO:0000256" key="8">
    <source>
        <dbReference type="ARBA" id="ARBA00022824"/>
    </source>
</evidence>
<keyword evidence="8" id="KW-0256">Endoplasmic reticulum</keyword>
<organism evidence="15 16">
    <name type="scientific">Mythimna separata</name>
    <name type="common">Oriental armyworm</name>
    <name type="synonym">Pseudaletia separata</name>
    <dbReference type="NCBI Taxonomy" id="271217"/>
    <lineage>
        <taxon>Eukaryota</taxon>
        <taxon>Metazoa</taxon>
        <taxon>Ecdysozoa</taxon>
        <taxon>Arthropoda</taxon>
        <taxon>Hexapoda</taxon>
        <taxon>Insecta</taxon>
        <taxon>Pterygota</taxon>
        <taxon>Neoptera</taxon>
        <taxon>Endopterygota</taxon>
        <taxon>Lepidoptera</taxon>
        <taxon>Glossata</taxon>
        <taxon>Ditrysia</taxon>
        <taxon>Noctuoidea</taxon>
        <taxon>Noctuidae</taxon>
        <taxon>Noctuinae</taxon>
        <taxon>Hadenini</taxon>
        <taxon>Mythimna</taxon>
    </lineage>
</organism>
<evidence type="ECO:0000256" key="3">
    <source>
        <dbReference type="ARBA" id="ARBA00004406"/>
    </source>
</evidence>
<sequence>MRDPQTGYEMEPTTGLLSAQALFFFTAGVEPCANAIFSTLVLLCRHPKILEKVHQEIDEHFEKHKNNITYDVICEMEYVDKVLSEALRLFPPIGLLTRQCCQDTVLPVGNVKVAKGTKMFTPIYEIHNDPKIYPDPEVFDPERFSKGVGPMMIFTCHSEWVTGRVSAPGMPSCK</sequence>
<dbReference type="InterPro" id="IPR050476">
    <property type="entry name" value="Insect_CytP450_Detox"/>
</dbReference>
<comment type="cofactor">
    <cofactor evidence="1">
        <name>heme</name>
        <dbReference type="ChEBI" id="CHEBI:30413"/>
    </cofactor>
</comment>
<keyword evidence="9" id="KW-0492">Microsome</keyword>
<dbReference type="Gene3D" id="1.10.630.10">
    <property type="entry name" value="Cytochrome P450"/>
    <property type="match status" value="1"/>
</dbReference>
<evidence type="ECO:0000256" key="14">
    <source>
        <dbReference type="ARBA" id="ARBA00047827"/>
    </source>
</evidence>
<comment type="similarity">
    <text evidence="4">Belongs to the cytochrome P450 family.</text>
</comment>
<evidence type="ECO:0000256" key="1">
    <source>
        <dbReference type="ARBA" id="ARBA00001971"/>
    </source>
</evidence>
<dbReference type="AlphaFoldDB" id="A0AAD7YTQ6"/>
<dbReference type="GO" id="GO:0020037">
    <property type="term" value="F:heme binding"/>
    <property type="evidence" value="ECO:0007669"/>
    <property type="project" value="InterPro"/>
</dbReference>
<evidence type="ECO:0000256" key="12">
    <source>
        <dbReference type="ARBA" id="ARBA00023033"/>
    </source>
</evidence>
<reference evidence="15" key="1">
    <citation type="submission" date="2023-03" db="EMBL/GenBank/DDBJ databases">
        <title>Chromosome-level genomes of two armyworms, Mythimna separata and Mythimna loreyi, provide insights into the biosynthesis and reception of sex pheromones.</title>
        <authorList>
            <person name="Zhao H."/>
        </authorList>
    </citation>
    <scope>NUCLEOTIDE SEQUENCE</scope>
    <source>
        <strain evidence="15">BeijingLab</strain>
        <tissue evidence="15">Pupa</tissue>
    </source>
</reference>
<keyword evidence="6" id="KW-0349">Heme</keyword>
<keyword evidence="7" id="KW-0479">Metal-binding</keyword>
<dbReference type="PANTHER" id="PTHR24292:SF54">
    <property type="entry name" value="CYP9F3-RELATED"/>
    <property type="match status" value="1"/>
</dbReference>
<keyword evidence="13" id="KW-0472">Membrane</keyword>
<proteinExistence type="inferred from homology"/>
<dbReference type="GO" id="GO:0005506">
    <property type="term" value="F:iron ion binding"/>
    <property type="evidence" value="ECO:0007669"/>
    <property type="project" value="InterPro"/>
</dbReference>
<dbReference type="InterPro" id="IPR001128">
    <property type="entry name" value="Cyt_P450"/>
</dbReference>
<evidence type="ECO:0000256" key="2">
    <source>
        <dbReference type="ARBA" id="ARBA00004174"/>
    </source>
</evidence>
<dbReference type="SUPFAM" id="SSF48264">
    <property type="entry name" value="Cytochrome P450"/>
    <property type="match status" value="1"/>
</dbReference>
<dbReference type="PANTHER" id="PTHR24292">
    <property type="entry name" value="CYTOCHROME P450"/>
    <property type="match status" value="1"/>
</dbReference>
<evidence type="ECO:0000313" key="15">
    <source>
        <dbReference type="EMBL" id="KAJ8727636.1"/>
    </source>
</evidence>
<evidence type="ECO:0000256" key="10">
    <source>
        <dbReference type="ARBA" id="ARBA00023002"/>
    </source>
</evidence>
<dbReference type="GO" id="GO:0005789">
    <property type="term" value="C:endoplasmic reticulum membrane"/>
    <property type="evidence" value="ECO:0007669"/>
    <property type="project" value="UniProtKB-SubCell"/>
</dbReference>
<comment type="catalytic activity">
    <reaction evidence="14">
        <text>an organic molecule + reduced [NADPH--hemoprotein reductase] + O2 = an alcohol + oxidized [NADPH--hemoprotein reductase] + H2O + H(+)</text>
        <dbReference type="Rhea" id="RHEA:17149"/>
        <dbReference type="Rhea" id="RHEA-COMP:11964"/>
        <dbReference type="Rhea" id="RHEA-COMP:11965"/>
        <dbReference type="ChEBI" id="CHEBI:15377"/>
        <dbReference type="ChEBI" id="CHEBI:15378"/>
        <dbReference type="ChEBI" id="CHEBI:15379"/>
        <dbReference type="ChEBI" id="CHEBI:30879"/>
        <dbReference type="ChEBI" id="CHEBI:57618"/>
        <dbReference type="ChEBI" id="CHEBI:58210"/>
        <dbReference type="ChEBI" id="CHEBI:142491"/>
        <dbReference type="EC" id="1.14.14.1"/>
    </reaction>
</comment>
<gene>
    <name evidence="15" type="ORF">PYW07_001755</name>
</gene>
<name>A0AAD7YTQ6_MYTSE</name>
<dbReference type="InterPro" id="IPR036396">
    <property type="entry name" value="Cyt_P450_sf"/>
</dbReference>
<evidence type="ECO:0000256" key="9">
    <source>
        <dbReference type="ARBA" id="ARBA00022848"/>
    </source>
</evidence>
<comment type="subcellular location">
    <subcellularLocation>
        <location evidence="3">Endoplasmic reticulum membrane</location>
        <topology evidence="3">Peripheral membrane protein</topology>
    </subcellularLocation>
    <subcellularLocation>
        <location evidence="2">Microsome membrane</location>
        <topology evidence="2">Peripheral membrane protein</topology>
    </subcellularLocation>
</comment>
<evidence type="ECO:0000256" key="4">
    <source>
        <dbReference type="ARBA" id="ARBA00010617"/>
    </source>
</evidence>
<protein>
    <recommendedName>
        <fullName evidence="5">unspecific monooxygenase</fullName>
        <ecNumber evidence="5">1.14.14.1</ecNumber>
    </recommendedName>
</protein>
<dbReference type="EC" id="1.14.14.1" evidence="5"/>
<evidence type="ECO:0000256" key="13">
    <source>
        <dbReference type="ARBA" id="ARBA00023136"/>
    </source>
</evidence>
<evidence type="ECO:0000256" key="6">
    <source>
        <dbReference type="ARBA" id="ARBA00022617"/>
    </source>
</evidence>
<evidence type="ECO:0000256" key="5">
    <source>
        <dbReference type="ARBA" id="ARBA00012109"/>
    </source>
</evidence>